<evidence type="ECO:0000313" key="1">
    <source>
        <dbReference type="EMBL" id="CAA7021879.1"/>
    </source>
</evidence>
<dbReference type="AlphaFoldDB" id="A0A6D2I1H3"/>
<accession>A0A6D2I1H3</accession>
<name>A0A6D2I1H3_9BRAS</name>
<organism evidence="1 2">
    <name type="scientific">Microthlaspi erraticum</name>
    <dbReference type="NCBI Taxonomy" id="1685480"/>
    <lineage>
        <taxon>Eukaryota</taxon>
        <taxon>Viridiplantae</taxon>
        <taxon>Streptophyta</taxon>
        <taxon>Embryophyta</taxon>
        <taxon>Tracheophyta</taxon>
        <taxon>Spermatophyta</taxon>
        <taxon>Magnoliopsida</taxon>
        <taxon>eudicotyledons</taxon>
        <taxon>Gunneridae</taxon>
        <taxon>Pentapetalae</taxon>
        <taxon>rosids</taxon>
        <taxon>malvids</taxon>
        <taxon>Brassicales</taxon>
        <taxon>Brassicaceae</taxon>
        <taxon>Coluteocarpeae</taxon>
        <taxon>Microthlaspi</taxon>
    </lineage>
</organism>
<reference evidence="1" key="1">
    <citation type="submission" date="2020-01" db="EMBL/GenBank/DDBJ databases">
        <authorList>
            <person name="Mishra B."/>
        </authorList>
    </citation>
    <scope>NUCLEOTIDE SEQUENCE [LARGE SCALE GENOMIC DNA]</scope>
</reference>
<evidence type="ECO:0000313" key="2">
    <source>
        <dbReference type="Proteomes" id="UP000467841"/>
    </source>
</evidence>
<protein>
    <submittedName>
        <fullName evidence="1">Uncharacterized protein</fullName>
    </submittedName>
</protein>
<gene>
    <name evidence="1" type="ORF">MERR_LOCUS9114</name>
</gene>
<comment type="caution">
    <text evidence="1">The sequence shown here is derived from an EMBL/GenBank/DDBJ whole genome shotgun (WGS) entry which is preliminary data.</text>
</comment>
<proteinExistence type="predicted"/>
<dbReference type="EMBL" id="CACVBM020000665">
    <property type="protein sequence ID" value="CAA7021879.1"/>
    <property type="molecule type" value="Genomic_DNA"/>
</dbReference>
<sequence length="156" mass="17094">MTVLELSSPSTGFVDTISQSPLCRQISSSSLLRRNLPGVVTSGFTTGLRTCRRHDSSFGKNESTVSLAFSASTSEIAINSGNTAGHLRCHLYRRQLPIPPLPLQIYHRLWSSAPSSRFINLKMNRFLRLCMWLPRPTQASPPTVSAATTTGDNLCS</sequence>
<dbReference type="Proteomes" id="UP000467841">
    <property type="component" value="Unassembled WGS sequence"/>
</dbReference>
<keyword evidence="2" id="KW-1185">Reference proteome</keyword>